<accession>A0AAV7KSG8</accession>
<name>A0AAV7KSG8_PLEWA</name>
<sequence length="91" mass="9681">MKSVLERCIVADARGSCDADTAGRTVQGGSEAHGPRDPQICGKQIPLYSSARLSTSESASTQSEVEELQRGIVFINRFIGAKLSVTATDRP</sequence>
<evidence type="ECO:0000313" key="2">
    <source>
        <dbReference type="EMBL" id="KAJ1081092.1"/>
    </source>
</evidence>
<gene>
    <name evidence="2" type="ORF">NDU88_001276</name>
</gene>
<dbReference type="AlphaFoldDB" id="A0AAV7KSG8"/>
<keyword evidence="3" id="KW-1185">Reference proteome</keyword>
<organism evidence="2 3">
    <name type="scientific">Pleurodeles waltl</name>
    <name type="common">Iberian ribbed newt</name>
    <dbReference type="NCBI Taxonomy" id="8319"/>
    <lineage>
        <taxon>Eukaryota</taxon>
        <taxon>Metazoa</taxon>
        <taxon>Chordata</taxon>
        <taxon>Craniata</taxon>
        <taxon>Vertebrata</taxon>
        <taxon>Euteleostomi</taxon>
        <taxon>Amphibia</taxon>
        <taxon>Batrachia</taxon>
        <taxon>Caudata</taxon>
        <taxon>Salamandroidea</taxon>
        <taxon>Salamandridae</taxon>
        <taxon>Pleurodelinae</taxon>
        <taxon>Pleurodeles</taxon>
    </lineage>
</organism>
<evidence type="ECO:0000256" key="1">
    <source>
        <dbReference type="SAM" id="MobiDB-lite"/>
    </source>
</evidence>
<proteinExistence type="predicted"/>
<protein>
    <submittedName>
        <fullName evidence="2">Uncharacterized protein</fullName>
    </submittedName>
</protein>
<feature type="region of interest" description="Disordered" evidence="1">
    <location>
        <begin position="19"/>
        <end position="41"/>
    </location>
</feature>
<evidence type="ECO:0000313" key="3">
    <source>
        <dbReference type="Proteomes" id="UP001066276"/>
    </source>
</evidence>
<dbReference type="Proteomes" id="UP001066276">
    <property type="component" value="Chromosome 12"/>
</dbReference>
<reference evidence="2" key="1">
    <citation type="journal article" date="2022" name="bioRxiv">
        <title>Sequencing and chromosome-scale assembly of the giantPleurodeles waltlgenome.</title>
        <authorList>
            <person name="Brown T."/>
            <person name="Elewa A."/>
            <person name="Iarovenko S."/>
            <person name="Subramanian E."/>
            <person name="Araus A.J."/>
            <person name="Petzold A."/>
            <person name="Susuki M."/>
            <person name="Suzuki K.-i.T."/>
            <person name="Hayashi T."/>
            <person name="Toyoda A."/>
            <person name="Oliveira C."/>
            <person name="Osipova E."/>
            <person name="Leigh N.D."/>
            <person name="Simon A."/>
            <person name="Yun M.H."/>
        </authorList>
    </citation>
    <scope>NUCLEOTIDE SEQUENCE</scope>
    <source>
        <strain evidence="2">20211129_DDA</strain>
        <tissue evidence="2">Liver</tissue>
    </source>
</reference>
<dbReference type="EMBL" id="JANPWB010000016">
    <property type="protein sequence ID" value="KAJ1081092.1"/>
    <property type="molecule type" value="Genomic_DNA"/>
</dbReference>
<comment type="caution">
    <text evidence="2">The sequence shown here is derived from an EMBL/GenBank/DDBJ whole genome shotgun (WGS) entry which is preliminary data.</text>
</comment>